<sequence>MAAALLLPLLIGVTPASADELVDEYNAYIGRDDLYNSNGERLREPWQIIRQDRANYYKFGIRQRGDEPDEFFASVDNRAKAERMIRDGTITREARRLLLQGDCMINVKVYHDRDGDYLEITVD</sequence>
<dbReference type="EMBL" id="JBEPMB010000001">
    <property type="protein sequence ID" value="MET3612997.1"/>
    <property type="molecule type" value="Genomic_DNA"/>
</dbReference>
<evidence type="ECO:0000256" key="1">
    <source>
        <dbReference type="SAM" id="SignalP"/>
    </source>
</evidence>
<accession>A0ABV2IWY2</accession>
<organism evidence="2 3">
    <name type="scientific">Rhizobium aquaticum</name>
    <dbReference type="NCBI Taxonomy" id="1549636"/>
    <lineage>
        <taxon>Bacteria</taxon>
        <taxon>Pseudomonadati</taxon>
        <taxon>Pseudomonadota</taxon>
        <taxon>Alphaproteobacteria</taxon>
        <taxon>Hyphomicrobiales</taxon>
        <taxon>Rhizobiaceae</taxon>
        <taxon>Rhizobium/Agrobacterium group</taxon>
        <taxon>Rhizobium</taxon>
    </lineage>
</organism>
<proteinExistence type="predicted"/>
<feature type="signal peptide" evidence="1">
    <location>
        <begin position="1"/>
        <end position="18"/>
    </location>
</feature>
<reference evidence="2 3" key="1">
    <citation type="submission" date="2024-06" db="EMBL/GenBank/DDBJ databases">
        <title>Genomic Encyclopedia of Type Strains, Phase IV (KMG-IV): sequencing the most valuable type-strain genomes for metagenomic binning, comparative biology and taxonomic classification.</title>
        <authorList>
            <person name="Goeker M."/>
        </authorList>
    </citation>
    <scope>NUCLEOTIDE SEQUENCE [LARGE SCALE GENOMIC DNA]</scope>
    <source>
        <strain evidence="2 3">DSM 29780</strain>
    </source>
</reference>
<keyword evidence="3" id="KW-1185">Reference proteome</keyword>
<name>A0ABV2IWY2_9HYPH</name>
<comment type="caution">
    <text evidence="2">The sequence shown here is derived from an EMBL/GenBank/DDBJ whole genome shotgun (WGS) entry which is preliminary data.</text>
</comment>
<feature type="chain" id="PRO_5045689352" evidence="1">
    <location>
        <begin position="19"/>
        <end position="123"/>
    </location>
</feature>
<gene>
    <name evidence="2" type="ORF">ABID16_001302</name>
</gene>
<evidence type="ECO:0000313" key="3">
    <source>
        <dbReference type="Proteomes" id="UP001549047"/>
    </source>
</evidence>
<keyword evidence="1" id="KW-0732">Signal</keyword>
<dbReference type="Proteomes" id="UP001549047">
    <property type="component" value="Unassembled WGS sequence"/>
</dbReference>
<protein>
    <submittedName>
        <fullName evidence="2">Uncharacterized protein</fullName>
    </submittedName>
</protein>
<evidence type="ECO:0000313" key="2">
    <source>
        <dbReference type="EMBL" id="MET3612997.1"/>
    </source>
</evidence>